<keyword evidence="3 6" id="KW-0964">Secreted</keyword>
<comment type="function">
    <text evidence="6">Has antibacterial activity.</text>
</comment>
<evidence type="ECO:0000256" key="5">
    <source>
        <dbReference type="ARBA" id="ARBA00023157"/>
    </source>
</evidence>
<keyword evidence="6" id="KW-0211">Defensin</keyword>
<feature type="domain" description="Beta-defensin" evidence="7">
    <location>
        <begin position="30"/>
        <end position="59"/>
    </location>
</feature>
<reference evidence="8" key="1">
    <citation type="submission" date="2025-08" db="UniProtKB">
        <authorList>
            <consortium name="Ensembl"/>
        </authorList>
    </citation>
    <scope>IDENTIFICATION</scope>
</reference>
<feature type="chain" id="PRO_5034430279" description="Beta-defensin" evidence="6">
    <location>
        <begin position="18"/>
        <end position="61"/>
    </location>
</feature>
<name>A0A8C3WFD1_9CETA</name>
<accession>A0A8C3WFD1</accession>
<dbReference type="AlphaFoldDB" id="A0A8C3WFD1"/>
<dbReference type="Ensembl" id="ENSCWAT00000013275.1">
    <property type="protein sequence ID" value="ENSCWAP00000012203.1"/>
    <property type="gene ID" value="ENSCWAG00000009550.1"/>
</dbReference>
<dbReference type="InterPro" id="IPR025933">
    <property type="entry name" value="Beta_defensin_dom"/>
</dbReference>
<dbReference type="GO" id="GO:0042742">
    <property type="term" value="P:defense response to bacterium"/>
    <property type="evidence" value="ECO:0007669"/>
    <property type="project" value="UniProtKB-UniRule"/>
</dbReference>
<dbReference type="Proteomes" id="UP000694540">
    <property type="component" value="Unplaced"/>
</dbReference>
<dbReference type="GO" id="GO:0005576">
    <property type="term" value="C:extracellular region"/>
    <property type="evidence" value="ECO:0007669"/>
    <property type="project" value="UniProtKB-SubCell"/>
</dbReference>
<dbReference type="GO" id="GO:0045087">
    <property type="term" value="P:innate immune response"/>
    <property type="evidence" value="ECO:0007669"/>
    <property type="project" value="InterPro"/>
</dbReference>
<organism evidence="8 9">
    <name type="scientific">Catagonus wagneri</name>
    <name type="common">Chacoan peccary</name>
    <dbReference type="NCBI Taxonomy" id="51154"/>
    <lineage>
        <taxon>Eukaryota</taxon>
        <taxon>Metazoa</taxon>
        <taxon>Chordata</taxon>
        <taxon>Craniata</taxon>
        <taxon>Vertebrata</taxon>
        <taxon>Euteleostomi</taxon>
        <taxon>Mammalia</taxon>
        <taxon>Eutheria</taxon>
        <taxon>Laurasiatheria</taxon>
        <taxon>Artiodactyla</taxon>
        <taxon>Suina</taxon>
        <taxon>Tayassuidae</taxon>
        <taxon>Catagonus</taxon>
    </lineage>
</organism>
<keyword evidence="5" id="KW-1015">Disulfide bond</keyword>
<feature type="signal peptide" evidence="6">
    <location>
        <begin position="1"/>
        <end position="17"/>
    </location>
</feature>
<comment type="similarity">
    <text evidence="2 6">Belongs to the beta-defensin family.</text>
</comment>
<sequence>MKISVLLFALFFFLVTATRVNRAVKDTYNCFIKKGKCRHACHDLETPVSFCTKLNASCCME</sequence>
<comment type="subcellular location">
    <subcellularLocation>
        <location evidence="1 6">Secreted</location>
    </subcellularLocation>
</comment>
<evidence type="ECO:0000256" key="2">
    <source>
        <dbReference type="ARBA" id="ARBA00007371"/>
    </source>
</evidence>
<dbReference type="GeneTree" id="ENSGT00400000023650"/>
<evidence type="ECO:0000313" key="9">
    <source>
        <dbReference type="Proteomes" id="UP000694540"/>
    </source>
</evidence>
<evidence type="ECO:0000256" key="4">
    <source>
        <dbReference type="ARBA" id="ARBA00022729"/>
    </source>
</evidence>
<evidence type="ECO:0000256" key="1">
    <source>
        <dbReference type="ARBA" id="ARBA00004613"/>
    </source>
</evidence>
<keyword evidence="6" id="KW-0929">Antimicrobial</keyword>
<evidence type="ECO:0000313" key="8">
    <source>
        <dbReference type="Ensembl" id="ENSCWAP00000012203.1"/>
    </source>
</evidence>
<evidence type="ECO:0000256" key="6">
    <source>
        <dbReference type="RuleBase" id="RU231113"/>
    </source>
</evidence>
<evidence type="ECO:0000256" key="3">
    <source>
        <dbReference type="ARBA" id="ARBA00022525"/>
    </source>
</evidence>
<protein>
    <recommendedName>
        <fullName evidence="6">Beta-defensin</fullName>
    </recommendedName>
</protein>
<proteinExistence type="inferred from homology"/>
<keyword evidence="6" id="KW-0044">Antibiotic</keyword>
<dbReference type="Pfam" id="PF13841">
    <property type="entry name" value="Defensin_beta_2"/>
    <property type="match status" value="1"/>
</dbReference>
<keyword evidence="4 6" id="KW-0732">Signal</keyword>
<reference evidence="8" key="2">
    <citation type="submission" date="2025-09" db="UniProtKB">
        <authorList>
            <consortium name="Ensembl"/>
        </authorList>
    </citation>
    <scope>IDENTIFICATION</scope>
</reference>
<evidence type="ECO:0000259" key="7">
    <source>
        <dbReference type="Pfam" id="PF13841"/>
    </source>
</evidence>
<keyword evidence="9" id="KW-1185">Reference proteome</keyword>